<evidence type="ECO:0000313" key="13">
    <source>
        <dbReference type="Proteomes" id="UP000501945"/>
    </source>
</evidence>
<dbReference type="GO" id="GO:0005886">
    <property type="term" value="C:plasma membrane"/>
    <property type="evidence" value="ECO:0007669"/>
    <property type="project" value="UniProtKB-SubCell"/>
</dbReference>
<dbReference type="AlphaFoldDB" id="A0A6H0UHS5"/>
<protein>
    <recommendedName>
        <fullName evidence="11">Foldase protein PrsA</fullName>
        <ecNumber evidence="11">5.2.1.8</ecNumber>
    </recommendedName>
</protein>
<keyword evidence="10 11" id="KW-0449">Lipoprotein</keyword>
<gene>
    <name evidence="11" type="primary">prsA</name>
    <name evidence="12" type="ORF">GU336_08935</name>
</gene>
<dbReference type="GO" id="GO:0003755">
    <property type="term" value="F:peptidyl-prolyl cis-trans isomerase activity"/>
    <property type="evidence" value="ECO:0007669"/>
    <property type="project" value="UniProtKB-UniRule"/>
</dbReference>
<keyword evidence="5 11" id="KW-0732">Signal</keyword>
<keyword evidence="4 11" id="KW-1003">Cell membrane</keyword>
<evidence type="ECO:0000256" key="11">
    <source>
        <dbReference type="HAMAP-Rule" id="MF_01145"/>
    </source>
</evidence>
<evidence type="ECO:0000256" key="1">
    <source>
        <dbReference type="ARBA" id="ARBA00000971"/>
    </source>
</evidence>
<dbReference type="EMBL" id="CP047616">
    <property type="protein sequence ID" value="QIW54984.1"/>
    <property type="molecule type" value="Genomic_DNA"/>
</dbReference>
<evidence type="ECO:0000256" key="7">
    <source>
        <dbReference type="ARBA" id="ARBA00023136"/>
    </source>
</evidence>
<dbReference type="InterPro" id="IPR027304">
    <property type="entry name" value="Trigger_fact/SurA_dom_sf"/>
</dbReference>
<comment type="similarity">
    <text evidence="3 11">Belongs to the PrsA family.</text>
</comment>
<evidence type="ECO:0000256" key="3">
    <source>
        <dbReference type="ARBA" id="ARBA00006071"/>
    </source>
</evidence>
<keyword evidence="7 11" id="KW-0472">Membrane</keyword>
<dbReference type="Proteomes" id="UP000501945">
    <property type="component" value="Chromosome"/>
</dbReference>
<comment type="catalytic activity">
    <reaction evidence="1 11">
        <text>[protein]-peptidylproline (omega=180) = [protein]-peptidylproline (omega=0)</text>
        <dbReference type="Rhea" id="RHEA:16237"/>
        <dbReference type="Rhea" id="RHEA-COMP:10747"/>
        <dbReference type="Rhea" id="RHEA-COMP:10748"/>
        <dbReference type="ChEBI" id="CHEBI:83833"/>
        <dbReference type="ChEBI" id="CHEBI:83834"/>
        <dbReference type="EC" id="5.2.1.8"/>
    </reaction>
</comment>
<evidence type="ECO:0000256" key="4">
    <source>
        <dbReference type="ARBA" id="ARBA00022475"/>
    </source>
</evidence>
<dbReference type="Gene3D" id="1.10.4030.10">
    <property type="entry name" value="Porin chaperone SurA, peptide-binding domain"/>
    <property type="match status" value="1"/>
</dbReference>
<keyword evidence="9 11" id="KW-0413">Isomerase</keyword>
<reference evidence="12 13" key="1">
    <citation type="submission" date="2019-12" db="EMBL/GenBank/DDBJ databases">
        <title>Whole genome sequences of Lactococcus raffinolactis strains isolated from sewage.</title>
        <authorList>
            <person name="Ybazeta G."/>
            <person name="Ross M."/>
            <person name="Brabant-Kirwan D."/>
            <person name="Saleh M."/>
            <person name="Dillon J.A."/>
            <person name="Splinter K."/>
            <person name="Nokhbeh R."/>
        </authorList>
    </citation>
    <scope>NUCLEOTIDE SEQUENCE [LARGE SCALE GENOMIC DNA]</scope>
    <source>
        <strain evidence="12 13">Lr_19_5</strain>
    </source>
</reference>
<dbReference type="InterPro" id="IPR050245">
    <property type="entry name" value="PrsA_foldase"/>
</dbReference>
<dbReference type="PANTHER" id="PTHR47245:SF1">
    <property type="entry name" value="FOLDASE PROTEIN PRSA"/>
    <property type="match status" value="1"/>
</dbReference>
<organism evidence="12 13">
    <name type="scientific">Pseudolactococcus raffinolactis</name>
    <dbReference type="NCBI Taxonomy" id="1366"/>
    <lineage>
        <taxon>Bacteria</taxon>
        <taxon>Bacillati</taxon>
        <taxon>Bacillota</taxon>
        <taxon>Bacilli</taxon>
        <taxon>Lactobacillales</taxon>
        <taxon>Streptococcaceae</taxon>
        <taxon>Pseudolactococcus</taxon>
    </lineage>
</organism>
<dbReference type="PANTHER" id="PTHR47245">
    <property type="entry name" value="PEPTIDYLPROLYL ISOMERASE"/>
    <property type="match status" value="1"/>
</dbReference>
<evidence type="ECO:0000256" key="10">
    <source>
        <dbReference type="ARBA" id="ARBA00023288"/>
    </source>
</evidence>
<comment type="function">
    <text evidence="11">Plays a major role in protein secretion by helping the post-translocational extracellular folding of several secreted proteins.</text>
</comment>
<dbReference type="SUPFAM" id="SSF109998">
    <property type="entry name" value="Triger factor/SurA peptide-binding domain-like"/>
    <property type="match status" value="1"/>
</dbReference>
<dbReference type="GO" id="GO:0006457">
    <property type="term" value="P:protein folding"/>
    <property type="evidence" value="ECO:0007669"/>
    <property type="project" value="UniProtKB-UniRule"/>
</dbReference>
<proteinExistence type="inferred from homology"/>
<evidence type="ECO:0000256" key="8">
    <source>
        <dbReference type="ARBA" id="ARBA00023139"/>
    </source>
</evidence>
<evidence type="ECO:0000313" key="12">
    <source>
        <dbReference type="EMBL" id="QIW54984.1"/>
    </source>
</evidence>
<evidence type="ECO:0000256" key="6">
    <source>
        <dbReference type="ARBA" id="ARBA00023110"/>
    </source>
</evidence>
<evidence type="ECO:0000256" key="2">
    <source>
        <dbReference type="ARBA" id="ARBA00004193"/>
    </source>
</evidence>
<sequence>MNQYYKDMEGINILNLKKIGLVAVTGFAAVTLAACGKDGANSDIVTMKGDTIRVSDLYKEAKEYPSTGTATLLQNMTFNKIFEKEFGKKVSDKAVNAEFDAQKTSLGSNFAAALQQAGYTESSYKTSIRSQLLLKEVVTSKIKFTDAEYKAAFEAYHPTVEAYVLSETSEDAAKKLVEDAKNDAAAFDKTAQDKKSEMKFDSSNTQIPDEVKTAAFKLKDGEASTEPIKVSNPQTGAASFYVVKMIKNDDKGTDWKKYKKELKTIITTNKQNDATFVNGIIASYLKDYNVKVKPKEFSNIFSSYEAAVTSSSSSKSK</sequence>
<keyword evidence="8 11" id="KW-0564">Palmitate</keyword>
<evidence type="ECO:0000256" key="9">
    <source>
        <dbReference type="ARBA" id="ARBA00023235"/>
    </source>
</evidence>
<dbReference type="PROSITE" id="PS51257">
    <property type="entry name" value="PROKAR_LIPOPROTEIN"/>
    <property type="match status" value="1"/>
</dbReference>
<comment type="subcellular location">
    <subcellularLocation>
        <location evidence="2 11">Cell membrane</location>
        <topology evidence="2 11">Lipid-anchor</topology>
    </subcellularLocation>
</comment>
<dbReference type="InterPro" id="IPR023059">
    <property type="entry name" value="Foldase_PrsA"/>
</dbReference>
<keyword evidence="6 11" id="KW-0697">Rotamase</keyword>
<accession>A0A6H0UHS5</accession>
<dbReference type="EC" id="5.2.1.8" evidence="11"/>
<dbReference type="HAMAP" id="MF_01145">
    <property type="entry name" value="Foldase_PrsA"/>
    <property type="match status" value="1"/>
</dbReference>
<evidence type="ECO:0000256" key="5">
    <source>
        <dbReference type="ARBA" id="ARBA00022729"/>
    </source>
</evidence>
<name>A0A6H0UHS5_9LACT</name>